<accession>A0A9D9DTN9</accession>
<dbReference type="GO" id="GO:0043565">
    <property type="term" value="F:sequence-specific DNA binding"/>
    <property type="evidence" value="ECO:0007669"/>
    <property type="project" value="InterPro"/>
</dbReference>
<dbReference type="Gene3D" id="1.10.10.60">
    <property type="entry name" value="Homeodomain-like"/>
    <property type="match status" value="1"/>
</dbReference>
<evidence type="ECO:0000259" key="7">
    <source>
        <dbReference type="PROSITE" id="PS50045"/>
    </source>
</evidence>
<dbReference type="PANTHER" id="PTHR32071:SF81">
    <property type="entry name" value="PROPIONATE CATABOLISM OPERON REGULATORY PROTEIN"/>
    <property type="match status" value="1"/>
</dbReference>
<keyword evidence="3" id="KW-0805">Transcription regulation</keyword>
<dbReference type="AlphaFoldDB" id="A0A9D9DTN9"/>
<evidence type="ECO:0000259" key="8">
    <source>
        <dbReference type="PROSITE" id="PS50110"/>
    </source>
</evidence>
<dbReference type="SUPFAM" id="SSF52540">
    <property type="entry name" value="P-loop containing nucleoside triphosphate hydrolases"/>
    <property type="match status" value="1"/>
</dbReference>
<dbReference type="Gene3D" id="1.10.8.60">
    <property type="match status" value="1"/>
</dbReference>
<keyword evidence="2" id="KW-0067">ATP-binding</keyword>
<dbReference type="PROSITE" id="PS50110">
    <property type="entry name" value="RESPONSE_REGULATORY"/>
    <property type="match status" value="1"/>
</dbReference>
<evidence type="ECO:0000256" key="1">
    <source>
        <dbReference type="ARBA" id="ARBA00022741"/>
    </source>
</evidence>
<dbReference type="CDD" id="cd00009">
    <property type="entry name" value="AAA"/>
    <property type="match status" value="1"/>
</dbReference>
<keyword evidence="1" id="KW-0547">Nucleotide-binding</keyword>
<dbReference type="InterPro" id="IPR011006">
    <property type="entry name" value="CheY-like_superfamily"/>
</dbReference>
<dbReference type="EMBL" id="JADIMZ010000138">
    <property type="protein sequence ID" value="MBO8433451.1"/>
    <property type="molecule type" value="Genomic_DNA"/>
</dbReference>
<keyword evidence="4" id="KW-0804">Transcription</keyword>
<evidence type="ECO:0000313" key="10">
    <source>
        <dbReference type="Proteomes" id="UP000823612"/>
    </source>
</evidence>
<evidence type="ECO:0000256" key="4">
    <source>
        <dbReference type="ARBA" id="ARBA00023163"/>
    </source>
</evidence>
<dbReference type="Gene3D" id="3.40.50.2300">
    <property type="match status" value="1"/>
</dbReference>
<dbReference type="GO" id="GO:0006355">
    <property type="term" value="P:regulation of DNA-templated transcription"/>
    <property type="evidence" value="ECO:0007669"/>
    <property type="project" value="InterPro"/>
</dbReference>
<reference evidence="9" key="1">
    <citation type="submission" date="2020-10" db="EMBL/GenBank/DDBJ databases">
        <authorList>
            <person name="Gilroy R."/>
        </authorList>
    </citation>
    <scope>NUCLEOTIDE SEQUENCE</scope>
    <source>
        <strain evidence="9">2889</strain>
    </source>
</reference>
<dbReference type="InterPro" id="IPR003593">
    <property type="entry name" value="AAA+_ATPase"/>
</dbReference>
<feature type="domain" description="Response regulatory" evidence="8">
    <location>
        <begin position="4"/>
        <end position="118"/>
    </location>
</feature>
<dbReference type="PANTHER" id="PTHR32071">
    <property type="entry name" value="TRANSCRIPTIONAL REGULATORY PROTEIN"/>
    <property type="match status" value="1"/>
</dbReference>
<protein>
    <submittedName>
        <fullName evidence="9">Sigma-54-dependent Fis family transcriptional regulator</fullName>
    </submittedName>
</protein>
<evidence type="ECO:0000256" key="6">
    <source>
        <dbReference type="SAM" id="MobiDB-lite"/>
    </source>
</evidence>
<feature type="modified residue" description="4-aspartylphosphate" evidence="5">
    <location>
        <position position="53"/>
    </location>
</feature>
<dbReference type="PROSITE" id="PS00676">
    <property type="entry name" value="SIGMA54_INTERACT_2"/>
    <property type="match status" value="1"/>
</dbReference>
<name>A0A9D9DTN9_9BACT</name>
<dbReference type="InterPro" id="IPR002197">
    <property type="entry name" value="HTH_Fis"/>
</dbReference>
<feature type="region of interest" description="Disordered" evidence="6">
    <location>
        <begin position="122"/>
        <end position="142"/>
    </location>
</feature>
<proteinExistence type="predicted"/>
<evidence type="ECO:0000256" key="3">
    <source>
        <dbReference type="ARBA" id="ARBA00023015"/>
    </source>
</evidence>
<dbReference type="PRINTS" id="PR01590">
    <property type="entry name" value="HTHFIS"/>
</dbReference>
<dbReference type="GO" id="GO:0000160">
    <property type="term" value="P:phosphorelay signal transduction system"/>
    <property type="evidence" value="ECO:0007669"/>
    <property type="project" value="InterPro"/>
</dbReference>
<dbReference type="InterPro" id="IPR009057">
    <property type="entry name" value="Homeodomain-like_sf"/>
</dbReference>
<dbReference type="SUPFAM" id="SSF52172">
    <property type="entry name" value="CheY-like"/>
    <property type="match status" value="1"/>
</dbReference>
<dbReference type="InterPro" id="IPR058031">
    <property type="entry name" value="AAA_lid_NorR"/>
</dbReference>
<dbReference type="InterPro" id="IPR002078">
    <property type="entry name" value="Sigma_54_int"/>
</dbReference>
<evidence type="ECO:0000256" key="2">
    <source>
        <dbReference type="ARBA" id="ARBA00022840"/>
    </source>
</evidence>
<gene>
    <name evidence="9" type="ORF">IAB08_09210</name>
</gene>
<dbReference type="SMART" id="SM00382">
    <property type="entry name" value="AAA"/>
    <property type="match status" value="1"/>
</dbReference>
<dbReference type="SMART" id="SM00448">
    <property type="entry name" value="REC"/>
    <property type="match status" value="1"/>
</dbReference>
<dbReference type="Pfam" id="PF02954">
    <property type="entry name" value="HTH_8"/>
    <property type="match status" value="1"/>
</dbReference>
<dbReference type="Pfam" id="PF00158">
    <property type="entry name" value="Sigma54_activat"/>
    <property type="match status" value="1"/>
</dbReference>
<dbReference type="InterPro" id="IPR001789">
    <property type="entry name" value="Sig_transdc_resp-reg_receiver"/>
</dbReference>
<organism evidence="9 10">
    <name type="scientific">Candidatus Pullibacteroides excrementavium</name>
    <dbReference type="NCBI Taxonomy" id="2840905"/>
    <lineage>
        <taxon>Bacteria</taxon>
        <taxon>Pseudomonadati</taxon>
        <taxon>Bacteroidota</taxon>
        <taxon>Bacteroidia</taxon>
        <taxon>Bacteroidales</taxon>
        <taxon>Candidatus Pullibacteroides</taxon>
    </lineage>
</organism>
<keyword evidence="5" id="KW-0597">Phosphoprotein</keyword>
<dbReference type="PROSITE" id="PS00675">
    <property type="entry name" value="SIGMA54_INTERACT_1"/>
    <property type="match status" value="1"/>
</dbReference>
<dbReference type="Gene3D" id="3.40.50.300">
    <property type="entry name" value="P-loop containing nucleotide triphosphate hydrolases"/>
    <property type="match status" value="1"/>
</dbReference>
<dbReference type="FunFam" id="3.40.50.300:FF:000006">
    <property type="entry name" value="DNA-binding transcriptional regulator NtrC"/>
    <property type="match status" value="1"/>
</dbReference>
<evidence type="ECO:0000313" key="9">
    <source>
        <dbReference type="EMBL" id="MBO8433451.1"/>
    </source>
</evidence>
<dbReference type="PROSITE" id="PS50045">
    <property type="entry name" value="SIGMA54_INTERACT_4"/>
    <property type="match status" value="1"/>
</dbReference>
<feature type="domain" description="Sigma-54 factor interaction" evidence="7">
    <location>
        <begin position="154"/>
        <end position="385"/>
    </location>
</feature>
<dbReference type="CDD" id="cd00156">
    <property type="entry name" value="REC"/>
    <property type="match status" value="1"/>
</dbReference>
<dbReference type="Proteomes" id="UP000823612">
    <property type="component" value="Unassembled WGS sequence"/>
</dbReference>
<dbReference type="InterPro" id="IPR027417">
    <property type="entry name" value="P-loop_NTPase"/>
</dbReference>
<dbReference type="InterPro" id="IPR025662">
    <property type="entry name" value="Sigma_54_int_dom_ATP-bd_1"/>
</dbReference>
<dbReference type="GO" id="GO:0005524">
    <property type="term" value="F:ATP binding"/>
    <property type="evidence" value="ECO:0007669"/>
    <property type="project" value="UniProtKB-KW"/>
</dbReference>
<evidence type="ECO:0000256" key="5">
    <source>
        <dbReference type="PROSITE-ProRule" id="PRU00169"/>
    </source>
</evidence>
<reference evidence="9" key="2">
    <citation type="journal article" date="2021" name="PeerJ">
        <title>Extensive microbial diversity within the chicken gut microbiome revealed by metagenomics and culture.</title>
        <authorList>
            <person name="Gilroy R."/>
            <person name="Ravi A."/>
            <person name="Getino M."/>
            <person name="Pursley I."/>
            <person name="Horton D.L."/>
            <person name="Alikhan N.F."/>
            <person name="Baker D."/>
            <person name="Gharbi K."/>
            <person name="Hall N."/>
            <person name="Watson M."/>
            <person name="Adriaenssens E.M."/>
            <person name="Foster-Nyarko E."/>
            <person name="Jarju S."/>
            <person name="Secka A."/>
            <person name="Antonio M."/>
            <person name="Oren A."/>
            <person name="Chaudhuri R.R."/>
            <person name="La Ragione R."/>
            <person name="Hildebrand F."/>
            <person name="Pallen M.J."/>
        </authorList>
    </citation>
    <scope>NUCLEOTIDE SEQUENCE</scope>
    <source>
        <strain evidence="9">2889</strain>
    </source>
</reference>
<dbReference type="SUPFAM" id="SSF46689">
    <property type="entry name" value="Homeodomain-like"/>
    <property type="match status" value="1"/>
</dbReference>
<sequence>MDEPILIVDDDVNLNHLLAKFLERNGFLATAAYSAEEAVKTLSTRKFRIVLTDLRLPHKDGLELLQWISGHHPDCQTLLMTSYADVQTAVKAMKLGAADYIAKPIIPDDLLKKLQDLLKSTSTDKAEEPASSETASKTKPKAPLGQAFSSKGFIQGTSQAALQLEQHIRLVAPTPITVLISGESGTGKEYIARLIHQSSKQSQGPFVAVDCGSIPQDLAGSELFGHRKGSFTGAVADKSGFFQQAEGGTLFFDEIENLPYSVQIHLLRALQEKRIRPVGAEKDIDTHVRIIAATNEDIPSLCEKGSFRADLYHRLNEFSIQAVPLRERKEDIPLFVKSFLESANRELEKECPVLDLDTEVRELFMQYNWPGNIRELLYTVKRACLLCQGQRIKREDLPPELQRFAAGNGIGNASPDTVHTASGQPGMNIGLAGIPGKISLAEEEKNRILECLRQCNYNKTKAAKLLNIDRKTLYNKLRSYGIE</sequence>
<dbReference type="Pfam" id="PF00072">
    <property type="entry name" value="Response_reg"/>
    <property type="match status" value="1"/>
</dbReference>
<dbReference type="InterPro" id="IPR025943">
    <property type="entry name" value="Sigma_54_int_dom_ATP-bd_2"/>
</dbReference>
<comment type="caution">
    <text evidence="9">The sequence shown here is derived from an EMBL/GenBank/DDBJ whole genome shotgun (WGS) entry which is preliminary data.</text>
</comment>
<dbReference type="Pfam" id="PF25601">
    <property type="entry name" value="AAA_lid_14"/>
    <property type="match status" value="1"/>
</dbReference>